<dbReference type="AlphaFoldDB" id="S9QR32"/>
<evidence type="ECO:0000313" key="2">
    <source>
        <dbReference type="Proteomes" id="UP000015347"/>
    </source>
</evidence>
<reference evidence="2" key="1">
    <citation type="journal article" date="2014" name="Stand. Genomic Sci.">
        <title>Genome sequence of the exopolysaccharide-producing Salipiger mucosus type strain (DSM 16094(T)), a moderately halophilic member of the Roseobacter clade.</title>
        <authorList>
            <person name="Riedel T."/>
            <person name="Spring S."/>
            <person name="Fiebig A."/>
            <person name="Petersen J."/>
            <person name="Kyrpides N.C."/>
            <person name="Goker M."/>
            <person name="Klenk H.P."/>
        </authorList>
    </citation>
    <scope>NUCLEOTIDE SEQUENCE [LARGE SCALE GENOMIC DNA]</scope>
    <source>
        <strain evidence="2">DSM 16094</strain>
    </source>
</reference>
<proteinExistence type="predicted"/>
<gene>
    <name evidence="1" type="ORF">Salmuc_02445</name>
</gene>
<name>S9QR32_9RHOB</name>
<dbReference type="eggNOG" id="ENOG50349JC">
    <property type="taxonomic scope" value="Bacteria"/>
</dbReference>
<evidence type="ECO:0008006" key="3">
    <source>
        <dbReference type="Google" id="ProtNLM"/>
    </source>
</evidence>
<comment type="caution">
    <text evidence="1">The sequence shown here is derived from an EMBL/GenBank/DDBJ whole genome shotgun (WGS) entry which is preliminary data.</text>
</comment>
<dbReference type="HOGENOM" id="CLU_2496097_0_0_5"/>
<keyword evidence="2" id="KW-1185">Reference proteome</keyword>
<dbReference type="RefSeq" id="WP_020038653.1">
    <property type="nucleotide sequence ID" value="NZ_KE557276.1"/>
</dbReference>
<accession>S9QR32</accession>
<dbReference type="Proteomes" id="UP000015347">
    <property type="component" value="Unassembled WGS sequence"/>
</dbReference>
<dbReference type="OrthoDB" id="7870010at2"/>
<organism evidence="1 2">
    <name type="scientific">Salipiger mucosus DSM 16094</name>
    <dbReference type="NCBI Taxonomy" id="1123237"/>
    <lineage>
        <taxon>Bacteria</taxon>
        <taxon>Pseudomonadati</taxon>
        <taxon>Pseudomonadota</taxon>
        <taxon>Alphaproteobacteria</taxon>
        <taxon>Rhodobacterales</taxon>
        <taxon>Roseobacteraceae</taxon>
        <taxon>Salipiger</taxon>
    </lineage>
</organism>
<evidence type="ECO:0000313" key="1">
    <source>
        <dbReference type="EMBL" id="EPX82078.1"/>
    </source>
</evidence>
<protein>
    <recommendedName>
        <fullName evidence="3">HTH cro/C1-type domain-containing protein</fullName>
    </recommendedName>
</protein>
<sequence>MSFETFFKGGRRVDLHAWQRTYPDRARAYFRASGMSAAQIAVVYGVTERTAMNWLEGVVGPKGDKIALIALRDRAGFERYFGEDAA</sequence>
<dbReference type="EMBL" id="APVH01000027">
    <property type="protein sequence ID" value="EPX82078.1"/>
    <property type="molecule type" value="Genomic_DNA"/>
</dbReference>